<keyword evidence="8 12" id="KW-0798">TonB box</keyword>
<feature type="domain" description="TonB-dependent receptor-like beta-barrel" evidence="14">
    <location>
        <begin position="249"/>
        <end position="686"/>
    </location>
</feature>
<protein>
    <submittedName>
        <fullName evidence="16">Iron complex outermembrane recepter protein</fullName>
    </submittedName>
</protein>
<keyword evidence="4" id="KW-0410">Iron transport</keyword>
<evidence type="ECO:0000256" key="7">
    <source>
        <dbReference type="ARBA" id="ARBA00023065"/>
    </source>
</evidence>
<comment type="subcellular location">
    <subcellularLocation>
        <location evidence="1 11">Cell outer membrane</location>
        <topology evidence="1 11">Multi-pass membrane protein</topology>
    </subcellularLocation>
</comment>
<accession>A0A1T5A910</accession>
<name>A0A1T5A910_9SPHN</name>
<dbReference type="EMBL" id="FUYM01000001">
    <property type="protein sequence ID" value="SKB31410.1"/>
    <property type="molecule type" value="Genomic_DNA"/>
</dbReference>
<feature type="signal peptide" evidence="13">
    <location>
        <begin position="1"/>
        <end position="27"/>
    </location>
</feature>
<evidence type="ECO:0000256" key="5">
    <source>
        <dbReference type="ARBA" id="ARBA00022692"/>
    </source>
</evidence>
<dbReference type="InterPro" id="IPR012910">
    <property type="entry name" value="Plug_dom"/>
</dbReference>
<keyword evidence="7" id="KW-0406">Ion transport</keyword>
<evidence type="ECO:0000259" key="14">
    <source>
        <dbReference type="Pfam" id="PF00593"/>
    </source>
</evidence>
<evidence type="ECO:0000256" key="6">
    <source>
        <dbReference type="ARBA" id="ARBA00023004"/>
    </source>
</evidence>
<organism evidence="16 17">
    <name type="scientific">Rhizorhabdus histidinilytica</name>
    <dbReference type="NCBI Taxonomy" id="439228"/>
    <lineage>
        <taxon>Bacteria</taxon>
        <taxon>Pseudomonadati</taxon>
        <taxon>Pseudomonadota</taxon>
        <taxon>Alphaproteobacteria</taxon>
        <taxon>Sphingomonadales</taxon>
        <taxon>Sphingomonadaceae</taxon>
        <taxon>Rhizorhabdus</taxon>
    </lineage>
</organism>
<feature type="chain" id="PRO_5010558086" evidence="13">
    <location>
        <begin position="28"/>
        <end position="720"/>
    </location>
</feature>
<dbReference type="PANTHER" id="PTHR32552">
    <property type="entry name" value="FERRICHROME IRON RECEPTOR-RELATED"/>
    <property type="match status" value="1"/>
</dbReference>
<dbReference type="AlphaFoldDB" id="A0A1T5A910"/>
<evidence type="ECO:0000256" key="10">
    <source>
        <dbReference type="ARBA" id="ARBA00023237"/>
    </source>
</evidence>
<dbReference type="STRING" id="439228.SAMN06295920_101725"/>
<evidence type="ECO:0000256" key="2">
    <source>
        <dbReference type="ARBA" id="ARBA00022448"/>
    </source>
</evidence>
<evidence type="ECO:0000313" key="16">
    <source>
        <dbReference type="EMBL" id="SKB31410.1"/>
    </source>
</evidence>
<dbReference type="Gene3D" id="2.40.170.20">
    <property type="entry name" value="TonB-dependent receptor, beta-barrel domain"/>
    <property type="match status" value="1"/>
</dbReference>
<dbReference type="Proteomes" id="UP000189818">
    <property type="component" value="Unassembled WGS sequence"/>
</dbReference>
<evidence type="ECO:0000313" key="17">
    <source>
        <dbReference type="Proteomes" id="UP000189818"/>
    </source>
</evidence>
<dbReference type="OrthoDB" id="7455607at2"/>
<comment type="similarity">
    <text evidence="11 12">Belongs to the TonB-dependent receptor family.</text>
</comment>
<proteinExistence type="inferred from homology"/>
<evidence type="ECO:0000256" key="8">
    <source>
        <dbReference type="ARBA" id="ARBA00023077"/>
    </source>
</evidence>
<dbReference type="InterPro" id="IPR036942">
    <property type="entry name" value="Beta-barrel_TonB_sf"/>
</dbReference>
<keyword evidence="13" id="KW-0732">Signal</keyword>
<feature type="domain" description="TonB-dependent receptor plug" evidence="15">
    <location>
        <begin position="55"/>
        <end position="162"/>
    </location>
</feature>
<dbReference type="Pfam" id="PF07715">
    <property type="entry name" value="Plug"/>
    <property type="match status" value="1"/>
</dbReference>
<dbReference type="PANTHER" id="PTHR32552:SF81">
    <property type="entry name" value="TONB-DEPENDENT OUTER MEMBRANE RECEPTOR"/>
    <property type="match status" value="1"/>
</dbReference>
<reference evidence="17" key="1">
    <citation type="submission" date="2017-02" db="EMBL/GenBank/DDBJ databases">
        <authorList>
            <person name="Varghese N."/>
            <person name="Submissions S."/>
        </authorList>
    </citation>
    <scope>NUCLEOTIDE SEQUENCE [LARGE SCALE GENOMIC DNA]</scope>
    <source>
        <strain evidence="17">UM2</strain>
    </source>
</reference>
<sequence length="720" mass="78808">MKKIISGSSIKVLGFILCMAPANAVFAAETGADSEASSVDSGEIVVTARRRAESLQDVPVSVTAFDQTQLETAGIKSLRDMSRLMPGVQFTERGSLSTQLTIRGVGGDSRNIGIEAGVGMYLDGVYIPRTSGYNADLAEIAQVEVLRGPQGTLFGKNTIGGVINITTKEPGDTVEGSVYASYGNYNAFRTQASISGPLSDTLSAKLTVATYDRDGYIHNIFNDQDVNDENRRGARAQIVFKPSDALKVKLNADFTRDRRTVLQTQMDSPAGAAAPYYTGNRFEANSDQPNGDKRNMWGTDLTAEYSLPNDMVLASISAYRKINVTVSSDIDQLPINLFNSNPLTDFVQMASQEFRITSPSDGPFRYVGGLYYYHQKGTALRQIYIGGSLANGALNRAKAITNSYAAYINADYDLLPQLTLNGGLRYTYEKKTGDYLQVRGPVLSYDFDDLRRSDKNVSWTGSLTYKPTRELTIYGTVSKGFKSGGFNLDTIGAANLISRDLIFGPESVINYEAGIKGQLFGRLLRYSLAAFRMDYSDKQVAQIVPTGASTVSSVQVTNAGKARIKGFEVEATLRPFEGLSLSGSASYLDAKYTRFDYSTIGSTVAVSYAGNRIEFTPDWMIGGQAEYRFPAGPGEVFLVGSATYTGDMYLQPEKLPKYHESGYTLIDARIGYEVGDLMIALWGKNLTKQDYRTYARVFGGLDQAVWGEPRTYGVEMRYRF</sequence>
<evidence type="ECO:0000256" key="11">
    <source>
        <dbReference type="PROSITE-ProRule" id="PRU01360"/>
    </source>
</evidence>
<dbReference type="Pfam" id="PF00593">
    <property type="entry name" value="TonB_dep_Rec_b-barrel"/>
    <property type="match status" value="1"/>
</dbReference>
<evidence type="ECO:0000256" key="9">
    <source>
        <dbReference type="ARBA" id="ARBA00023136"/>
    </source>
</evidence>
<keyword evidence="6" id="KW-0408">Iron</keyword>
<keyword evidence="5 11" id="KW-0812">Transmembrane</keyword>
<dbReference type="PROSITE" id="PS52016">
    <property type="entry name" value="TONB_DEPENDENT_REC_3"/>
    <property type="match status" value="1"/>
</dbReference>
<dbReference type="InterPro" id="IPR000531">
    <property type="entry name" value="Beta-barrel_TonB"/>
</dbReference>
<evidence type="ECO:0000256" key="4">
    <source>
        <dbReference type="ARBA" id="ARBA00022496"/>
    </source>
</evidence>
<gene>
    <name evidence="16" type="ORF">SAMN06295920_101725</name>
</gene>
<dbReference type="InterPro" id="IPR039426">
    <property type="entry name" value="TonB-dep_rcpt-like"/>
</dbReference>
<evidence type="ECO:0000256" key="13">
    <source>
        <dbReference type="SAM" id="SignalP"/>
    </source>
</evidence>
<evidence type="ECO:0000256" key="3">
    <source>
        <dbReference type="ARBA" id="ARBA00022452"/>
    </source>
</evidence>
<keyword evidence="2 11" id="KW-0813">Transport</keyword>
<keyword evidence="9 11" id="KW-0472">Membrane</keyword>
<dbReference type="CDD" id="cd01347">
    <property type="entry name" value="ligand_gated_channel"/>
    <property type="match status" value="1"/>
</dbReference>
<dbReference type="SUPFAM" id="SSF56935">
    <property type="entry name" value="Porins"/>
    <property type="match status" value="1"/>
</dbReference>
<dbReference type="GO" id="GO:0009279">
    <property type="term" value="C:cell outer membrane"/>
    <property type="evidence" value="ECO:0007669"/>
    <property type="project" value="UniProtKB-SubCell"/>
</dbReference>
<keyword evidence="3 11" id="KW-1134">Transmembrane beta strand</keyword>
<dbReference type="GO" id="GO:0006826">
    <property type="term" value="P:iron ion transport"/>
    <property type="evidence" value="ECO:0007669"/>
    <property type="project" value="UniProtKB-KW"/>
</dbReference>
<keyword evidence="17" id="KW-1185">Reference proteome</keyword>
<keyword evidence="10 11" id="KW-0998">Cell outer membrane</keyword>
<evidence type="ECO:0000256" key="1">
    <source>
        <dbReference type="ARBA" id="ARBA00004571"/>
    </source>
</evidence>
<evidence type="ECO:0000256" key="12">
    <source>
        <dbReference type="RuleBase" id="RU003357"/>
    </source>
</evidence>
<evidence type="ECO:0000259" key="15">
    <source>
        <dbReference type="Pfam" id="PF07715"/>
    </source>
</evidence>